<proteinExistence type="predicted"/>
<organism evidence="2 3">
    <name type="scientific">Pisolithus tinctorius Marx 270</name>
    <dbReference type="NCBI Taxonomy" id="870435"/>
    <lineage>
        <taxon>Eukaryota</taxon>
        <taxon>Fungi</taxon>
        <taxon>Dikarya</taxon>
        <taxon>Basidiomycota</taxon>
        <taxon>Agaricomycotina</taxon>
        <taxon>Agaricomycetes</taxon>
        <taxon>Agaricomycetidae</taxon>
        <taxon>Boletales</taxon>
        <taxon>Sclerodermatineae</taxon>
        <taxon>Pisolithaceae</taxon>
        <taxon>Pisolithus</taxon>
    </lineage>
</organism>
<protein>
    <submittedName>
        <fullName evidence="2">Uncharacterized protein</fullName>
    </submittedName>
</protein>
<name>A0A0C3IQK3_PISTI</name>
<evidence type="ECO:0000313" key="3">
    <source>
        <dbReference type="Proteomes" id="UP000054217"/>
    </source>
</evidence>
<dbReference type="HOGENOM" id="CLU_906473_0_0_1"/>
<feature type="region of interest" description="Disordered" evidence="1">
    <location>
        <begin position="1"/>
        <end position="34"/>
    </location>
</feature>
<feature type="compositionally biased region" description="Low complexity" evidence="1">
    <location>
        <begin position="172"/>
        <end position="187"/>
    </location>
</feature>
<evidence type="ECO:0000313" key="2">
    <source>
        <dbReference type="EMBL" id="KIN99227.1"/>
    </source>
</evidence>
<dbReference type="Proteomes" id="UP000054217">
    <property type="component" value="Unassembled WGS sequence"/>
</dbReference>
<keyword evidence="3" id="KW-1185">Reference proteome</keyword>
<feature type="region of interest" description="Disordered" evidence="1">
    <location>
        <begin position="154"/>
        <end position="190"/>
    </location>
</feature>
<evidence type="ECO:0000256" key="1">
    <source>
        <dbReference type="SAM" id="MobiDB-lite"/>
    </source>
</evidence>
<accession>A0A0C3IQK3</accession>
<gene>
    <name evidence="2" type="ORF">M404DRAFT_30650</name>
</gene>
<feature type="compositionally biased region" description="Low complexity" evidence="1">
    <location>
        <begin position="154"/>
        <end position="163"/>
    </location>
</feature>
<reference evidence="3" key="2">
    <citation type="submission" date="2015-01" db="EMBL/GenBank/DDBJ databases">
        <title>Evolutionary Origins and Diversification of the Mycorrhizal Mutualists.</title>
        <authorList>
            <consortium name="DOE Joint Genome Institute"/>
            <consortium name="Mycorrhizal Genomics Consortium"/>
            <person name="Kohler A."/>
            <person name="Kuo A."/>
            <person name="Nagy L.G."/>
            <person name="Floudas D."/>
            <person name="Copeland A."/>
            <person name="Barry K.W."/>
            <person name="Cichocki N."/>
            <person name="Veneault-Fourrey C."/>
            <person name="LaButti K."/>
            <person name="Lindquist E.A."/>
            <person name="Lipzen A."/>
            <person name="Lundell T."/>
            <person name="Morin E."/>
            <person name="Murat C."/>
            <person name="Riley R."/>
            <person name="Ohm R."/>
            <person name="Sun H."/>
            <person name="Tunlid A."/>
            <person name="Henrissat B."/>
            <person name="Grigoriev I.V."/>
            <person name="Hibbett D.S."/>
            <person name="Martin F."/>
        </authorList>
    </citation>
    <scope>NUCLEOTIDE SEQUENCE [LARGE SCALE GENOMIC DNA]</scope>
    <source>
        <strain evidence="3">Marx 270</strain>
    </source>
</reference>
<sequence>MQKTSDLGVGSPAALADEGTPSNTGTKEMCSDQDLEDGEVDKRMSHVGDLVMNEGDEFANSIFDLEGMDPSFGDGEDVNMDLVSVHSDQVHFYWDITNGSLLMNQQTYPQPLTPEVQSQFSLPHKSHTPFSDNHTAFHQSPYLCPPTSTRSIISSASSSSSSSCKGKAVARTPWSSSSKTTSMEASSLPVARNKSQLQSQVIDLSQEAKSILASLSSGKTAQYLVKMQYMLKDQELKLRKEQLRMQWKDMEDKHQREQELWKLDIKLKNAKENAFMREAETLQLKIQLTELMKSGSSSGSTSSDPTA</sequence>
<dbReference type="STRING" id="870435.A0A0C3IQK3"/>
<dbReference type="InParanoid" id="A0A0C3IQK3"/>
<dbReference type="EMBL" id="KN832007">
    <property type="protein sequence ID" value="KIN99227.1"/>
    <property type="molecule type" value="Genomic_DNA"/>
</dbReference>
<dbReference type="OrthoDB" id="2693280at2759"/>
<reference evidence="2 3" key="1">
    <citation type="submission" date="2014-04" db="EMBL/GenBank/DDBJ databases">
        <authorList>
            <consortium name="DOE Joint Genome Institute"/>
            <person name="Kuo A."/>
            <person name="Kohler A."/>
            <person name="Costa M.D."/>
            <person name="Nagy L.G."/>
            <person name="Floudas D."/>
            <person name="Copeland A."/>
            <person name="Barry K.W."/>
            <person name="Cichocki N."/>
            <person name="Veneault-Fourrey C."/>
            <person name="LaButti K."/>
            <person name="Lindquist E.A."/>
            <person name="Lipzen A."/>
            <person name="Lundell T."/>
            <person name="Morin E."/>
            <person name="Murat C."/>
            <person name="Sun H."/>
            <person name="Tunlid A."/>
            <person name="Henrissat B."/>
            <person name="Grigoriev I.V."/>
            <person name="Hibbett D.S."/>
            <person name="Martin F."/>
            <person name="Nordberg H.P."/>
            <person name="Cantor M.N."/>
            <person name="Hua S.X."/>
        </authorList>
    </citation>
    <scope>NUCLEOTIDE SEQUENCE [LARGE SCALE GENOMIC DNA]</scope>
    <source>
        <strain evidence="2 3">Marx 270</strain>
    </source>
</reference>
<dbReference type="AlphaFoldDB" id="A0A0C3IQK3"/>